<evidence type="ECO:0000259" key="1">
    <source>
        <dbReference type="Pfam" id="PF04466"/>
    </source>
</evidence>
<dbReference type="eggNOG" id="COG1783">
    <property type="taxonomic scope" value="Bacteria"/>
</dbReference>
<evidence type="ECO:0000259" key="2">
    <source>
        <dbReference type="Pfam" id="PF17288"/>
    </source>
</evidence>
<dbReference type="InterPro" id="IPR027417">
    <property type="entry name" value="P-loop_NTPase"/>
</dbReference>
<dbReference type="InterPro" id="IPR035412">
    <property type="entry name" value="Terminase_L_N"/>
</dbReference>
<dbReference type="HOGENOM" id="CLU_054545_0_0_4"/>
<dbReference type="Gene3D" id="3.30.420.280">
    <property type="match status" value="1"/>
</dbReference>
<dbReference type="InterPro" id="IPR006437">
    <property type="entry name" value="Phage_terminase_lsu"/>
</dbReference>
<keyword evidence="4" id="KW-1185">Reference proteome</keyword>
<comment type="caution">
    <text evidence="3">The sequence shown here is derived from an EMBL/GenBank/DDBJ whole genome shotgun (WGS) entry which is preliminary data.</text>
</comment>
<gene>
    <name evidence="3" type="ORF">OFAG_00321</name>
</gene>
<organism evidence="3 4">
    <name type="scientific">Oxalobacter paraformigenes</name>
    <dbReference type="NCBI Taxonomy" id="556268"/>
    <lineage>
        <taxon>Bacteria</taxon>
        <taxon>Pseudomonadati</taxon>
        <taxon>Pseudomonadota</taxon>
        <taxon>Betaproteobacteria</taxon>
        <taxon>Burkholderiales</taxon>
        <taxon>Oxalobacteraceae</taxon>
        <taxon>Oxalobacter</taxon>
    </lineage>
</organism>
<dbReference type="RefSeq" id="WP_020995280.1">
    <property type="nucleotide sequence ID" value="NZ_CABMNL010000001.1"/>
</dbReference>
<protein>
    <submittedName>
        <fullName evidence="3">PBSX family phage terminase, large subunit</fullName>
    </submittedName>
</protein>
<dbReference type="Pfam" id="PF04466">
    <property type="entry name" value="Terminase_3"/>
    <property type="match status" value="1"/>
</dbReference>
<accession>C3X1T2</accession>
<dbReference type="Gene3D" id="3.40.50.300">
    <property type="entry name" value="P-loop containing nucleotide triphosphate hydrolases"/>
    <property type="match status" value="1"/>
</dbReference>
<evidence type="ECO:0000313" key="3">
    <source>
        <dbReference type="EMBL" id="EEO27168.2"/>
    </source>
</evidence>
<feature type="domain" description="Phage terminase large subunit C-terminal" evidence="2">
    <location>
        <begin position="245"/>
        <end position="387"/>
    </location>
</feature>
<dbReference type="PANTHER" id="PTHR39184">
    <property type="match status" value="1"/>
</dbReference>
<evidence type="ECO:0000313" key="4">
    <source>
        <dbReference type="Proteomes" id="UP000003973"/>
    </source>
</evidence>
<proteinExistence type="predicted"/>
<dbReference type="AlphaFoldDB" id="C3X1T2"/>
<dbReference type="InterPro" id="IPR052380">
    <property type="entry name" value="Viral_DNA_packaging_terminase"/>
</dbReference>
<feature type="domain" description="Phage terminase large subunit N-terminal" evidence="1">
    <location>
        <begin position="22"/>
        <end position="210"/>
    </location>
</feature>
<dbReference type="PANTHER" id="PTHR39184:SF1">
    <property type="entry name" value="PBSX PHAGE TERMINASE LARGE SUBUNIT"/>
    <property type="match status" value="1"/>
</dbReference>
<dbReference type="EMBL" id="ACDP02000029">
    <property type="protein sequence ID" value="EEO27168.2"/>
    <property type="molecule type" value="Genomic_DNA"/>
</dbReference>
<reference evidence="3" key="1">
    <citation type="submission" date="2011-10" db="EMBL/GenBank/DDBJ databases">
        <title>The Genome Sequence of Oxalobacter formigenes HOxBLS.</title>
        <authorList>
            <consortium name="The Broad Institute Genome Sequencing Platform"/>
            <person name="Earl A."/>
            <person name="Ward D."/>
            <person name="Feldgarden M."/>
            <person name="Gevers D."/>
            <person name="Allison M.J."/>
            <person name="Humphrey S."/>
            <person name="Young S.K."/>
            <person name="Zeng Q."/>
            <person name="Gargeya S."/>
            <person name="Fitzgerald M."/>
            <person name="Haas B."/>
            <person name="Abouelleil A."/>
            <person name="Alvarado L."/>
            <person name="Arachchi H.M."/>
            <person name="Berlin A."/>
            <person name="Brown A."/>
            <person name="Chapman S.B."/>
            <person name="Chen Z."/>
            <person name="Dunbar C."/>
            <person name="Freedman E."/>
            <person name="Gearin G."/>
            <person name="Goldberg J."/>
            <person name="Griggs A."/>
            <person name="Gujja S."/>
            <person name="Heiman D."/>
            <person name="Howarth C."/>
            <person name="Larson L."/>
            <person name="Lui A."/>
            <person name="MacDonald P.J.P."/>
            <person name="Montmayeur A."/>
            <person name="Murphy C."/>
            <person name="Neiman D."/>
            <person name="Pearson M."/>
            <person name="Priest M."/>
            <person name="Roberts A."/>
            <person name="Saif S."/>
            <person name="Shea T."/>
            <person name="Shenoy N."/>
            <person name="Sisk P."/>
            <person name="Stolte C."/>
            <person name="Sykes S."/>
            <person name="Wortman J."/>
            <person name="Nusbaum C."/>
            <person name="Birren B."/>
        </authorList>
    </citation>
    <scope>NUCLEOTIDE SEQUENCE [LARGE SCALE GENOMIC DNA]</scope>
    <source>
        <strain evidence="3">HOxBLS</strain>
    </source>
</reference>
<name>C3X1T2_9BURK</name>
<dbReference type="InterPro" id="IPR035413">
    <property type="entry name" value="Terminase_L_C"/>
</dbReference>
<dbReference type="Proteomes" id="UP000003973">
    <property type="component" value="Unassembled WGS sequence"/>
</dbReference>
<dbReference type="NCBIfam" id="TIGR01547">
    <property type="entry name" value="phage_term_2"/>
    <property type="match status" value="1"/>
</dbReference>
<sequence>MSSSKTVEFAPAFDFLFRPYRYKSARGGRGSGKSVHFARALTVISYSRPVRVLCCREVQNTIRDSVHKLIGDQISALGLAPWFRITDSSIKSSVGSEFIFKGLKYDPQGIKSTEGIDICWVEEGQTVSEESWSILIPTIRKENSEIWISWNPIDEDGPTYKRFVTAPPPDCYNAEVNYYDNPWFPDVLRKEMEYLKATDYAAYEHVWLGKPLTVSDAVIFAGKYTVETFPDDLWEKADRLFFGADFGFARDPSALVRCFIFGDCLYIDYEAYGVGVEITELPQLYDSVPGARKWPIKADSARPETISYLHKEHGFNISAADKWQGSVEDGIAHLKGFRKIIIHDRCKHMAEEARLYRYKIDKRTNDILPVIEDKNNHLWDALRYSLDGYIKRKGADWFDLV</sequence>
<dbReference type="Pfam" id="PF17288">
    <property type="entry name" value="Terminase_3C"/>
    <property type="match status" value="1"/>
</dbReference>